<feature type="region of interest" description="Disordered" evidence="7">
    <location>
        <begin position="104"/>
        <end position="141"/>
    </location>
</feature>
<dbReference type="InterPro" id="IPR016104">
    <property type="entry name" value="Pyr-dep_his/arg-deCO2ase"/>
</dbReference>
<keyword evidence="9" id="KW-1185">Reference proteome</keyword>
<evidence type="ECO:0000256" key="5">
    <source>
        <dbReference type="ARBA" id="ARBA00023317"/>
    </source>
</evidence>
<dbReference type="PANTHER" id="PTHR40438:SF1">
    <property type="entry name" value="PYRUVOYL-DEPENDENT ARGININE DECARBOXYLASE"/>
    <property type="match status" value="1"/>
</dbReference>
<dbReference type="Proteomes" id="UP001497512">
    <property type="component" value="Chromosome 5"/>
</dbReference>
<comment type="cofactor">
    <cofactor evidence="1">
        <name>pyruvate</name>
        <dbReference type="ChEBI" id="CHEBI:15361"/>
    </cofactor>
</comment>
<dbReference type="Pfam" id="PF01862">
    <property type="entry name" value="PvlArgDC"/>
    <property type="match status" value="1"/>
</dbReference>
<dbReference type="SFLD" id="SFLDS00055">
    <property type="entry name" value="Pyruvoyl-Dependent_Histidine/A"/>
    <property type="match status" value="1"/>
</dbReference>
<dbReference type="InterPro" id="IPR002724">
    <property type="entry name" value="Pyruvoyl-dep_arg_deCO2ase"/>
</dbReference>
<dbReference type="SUPFAM" id="SSF56271">
    <property type="entry name" value="Pyruvoyl-dependent histidine and arginine decarboxylases"/>
    <property type="match status" value="1"/>
</dbReference>
<reference evidence="8" key="1">
    <citation type="submission" date="2024-02" db="EMBL/GenBank/DDBJ databases">
        <authorList>
            <consortium name="ELIXIR-Norway"/>
            <consortium name="Elixir Norway"/>
        </authorList>
    </citation>
    <scope>NUCLEOTIDE SEQUENCE</scope>
</reference>
<evidence type="ECO:0000256" key="1">
    <source>
        <dbReference type="ARBA" id="ARBA00001928"/>
    </source>
</evidence>
<dbReference type="Gene3D" id="3.50.20.10">
    <property type="entry name" value="Pyruvoyl-Dependent Histidine Decarboxylase, subunit B"/>
    <property type="match status" value="1"/>
</dbReference>
<keyword evidence="5" id="KW-0670">Pyruvate</keyword>
<evidence type="ECO:0000256" key="2">
    <source>
        <dbReference type="ARBA" id="ARBA00012426"/>
    </source>
</evidence>
<keyword evidence="4" id="KW-0456">Lyase</keyword>
<evidence type="ECO:0000313" key="9">
    <source>
        <dbReference type="Proteomes" id="UP001497512"/>
    </source>
</evidence>
<comment type="catalytic activity">
    <reaction evidence="6">
        <text>L-arginine + H(+) = agmatine + CO2</text>
        <dbReference type="Rhea" id="RHEA:17641"/>
        <dbReference type="ChEBI" id="CHEBI:15378"/>
        <dbReference type="ChEBI" id="CHEBI:16526"/>
        <dbReference type="ChEBI" id="CHEBI:32682"/>
        <dbReference type="ChEBI" id="CHEBI:58145"/>
        <dbReference type="EC" id="4.1.1.19"/>
    </reaction>
</comment>
<gene>
    <name evidence="8" type="ORF">CSSPTR1EN2_LOCUS18039</name>
</gene>
<evidence type="ECO:0000256" key="3">
    <source>
        <dbReference type="ARBA" id="ARBA00022793"/>
    </source>
</evidence>
<dbReference type="SFLD" id="SFLDG01170">
    <property type="entry name" value="Pyruvoyl-dependent_arginine_de"/>
    <property type="match status" value="1"/>
</dbReference>
<protein>
    <recommendedName>
        <fullName evidence="2">arginine decarboxylase</fullName>
        <ecNumber evidence="2">4.1.1.19</ecNumber>
    </recommendedName>
</protein>
<accession>A0ABP0UNF5</accession>
<dbReference type="EC" id="4.1.1.19" evidence="2"/>
<evidence type="ECO:0000256" key="6">
    <source>
        <dbReference type="ARBA" id="ARBA00049309"/>
    </source>
</evidence>
<dbReference type="PANTHER" id="PTHR40438">
    <property type="entry name" value="PYRUVOYL-DEPENDENT ARGININE DECARBOXYLASE"/>
    <property type="match status" value="1"/>
</dbReference>
<name>A0ABP0UNF5_9BRYO</name>
<evidence type="ECO:0000256" key="7">
    <source>
        <dbReference type="SAM" id="MobiDB-lite"/>
    </source>
</evidence>
<dbReference type="InterPro" id="IPR016105">
    <property type="entry name" value="Pyr-dep_his/arg-deCO2ase_sand"/>
</dbReference>
<evidence type="ECO:0000256" key="4">
    <source>
        <dbReference type="ARBA" id="ARBA00023239"/>
    </source>
</evidence>
<organism evidence="8 9">
    <name type="scientific">Sphagnum troendelagicum</name>
    <dbReference type="NCBI Taxonomy" id="128251"/>
    <lineage>
        <taxon>Eukaryota</taxon>
        <taxon>Viridiplantae</taxon>
        <taxon>Streptophyta</taxon>
        <taxon>Embryophyta</taxon>
        <taxon>Bryophyta</taxon>
        <taxon>Sphagnophytina</taxon>
        <taxon>Sphagnopsida</taxon>
        <taxon>Sphagnales</taxon>
        <taxon>Sphagnaceae</taxon>
        <taxon>Sphagnum</taxon>
    </lineage>
</organism>
<sequence length="340" mass="36930">MATITLQTAGQFTGHRDVLRFGSHGKPTAPTTATVASSVMITPAQSNCSVVGTTAATQLASVAAAFSNTVRKKLGPVEMLKEKKKRSAVLVTICSYQSNHLAKENRKSSSHVAHHPNGAAPKLPSRLRLKHIDPTDDSSNMTSSVSELVLGGHGIVFGTRIPKHYFLVKGFGETDQGDGSDPWETGSYDLALEDAGIQDLNITQYSSVIPPEAETVTLEEAKPFLRHGAVMESIMARMQGVKGDRITAGVGRMQIRRKEDKFHIGGYAAEYSGHASEDVAKTILAKDLTAIFERRFDSKEYEIFEEDYIVQEGEVKKAFGSVLASICFVTYVLPMYTTSN</sequence>
<evidence type="ECO:0000313" key="8">
    <source>
        <dbReference type="EMBL" id="CAK9226038.1"/>
    </source>
</evidence>
<keyword evidence="3" id="KW-0210">Decarboxylase</keyword>
<proteinExistence type="predicted"/>
<dbReference type="EMBL" id="OZ019897">
    <property type="protein sequence ID" value="CAK9226038.1"/>
    <property type="molecule type" value="Genomic_DNA"/>
</dbReference>